<feature type="domain" description="Galactofuranosyltransferase-2 C-terminal" evidence="6">
    <location>
        <begin position="416"/>
        <end position="604"/>
    </location>
</feature>
<dbReference type="GO" id="GO:0016757">
    <property type="term" value="F:glycosyltransferase activity"/>
    <property type="evidence" value="ECO:0007669"/>
    <property type="project" value="UniProtKB-KW"/>
</dbReference>
<dbReference type="InterPro" id="IPR045699">
    <property type="entry name" value="GlfT2_C"/>
</dbReference>
<protein>
    <submittedName>
        <fullName evidence="7">Glycosyltransferase</fullName>
        <ecNumber evidence="7">2.4.-.-</ecNumber>
    </submittedName>
</protein>
<feature type="domain" description="Galactofuranosyltransferase GlfT2 N-terminal" evidence="5">
    <location>
        <begin position="5"/>
        <end position="140"/>
    </location>
</feature>
<comment type="similarity">
    <text evidence="2">Belongs to the glycosyltransferase 2 family.</text>
</comment>
<organism evidence="7 8">
    <name type="scientific">Microbacterium marmarense</name>
    <dbReference type="NCBI Taxonomy" id="3122051"/>
    <lineage>
        <taxon>Bacteria</taxon>
        <taxon>Bacillati</taxon>
        <taxon>Actinomycetota</taxon>
        <taxon>Actinomycetes</taxon>
        <taxon>Micrococcales</taxon>
        <taxon>Microbacteriaceae</taxon>
        <taxon>Microbacterium</taxon>
    </lineage>
</organism>
<accession>A0ABU8LX39</accession>
<evidence type="ECO:0000259" key="6">
    <source>
        <dbReference type="Pfam" id="PF19320"/>
    </source>
</evidence>
<comment type="pathway">
    <text evidence="1">Cell wall biogenesis; cell wall polysaccharide biosynthesis.</text>
</comment>
<evidence type="ECO:0000259" key="5">
    <source>
        <dbReference type="Pfam" id="PF17994"/>
    </source>
</evidence>
<evidence type="ECO:0000256" key="1">
    <source>
        <dbReference type="ARBA" id="ARBA00004776"/>
    </source>
</evidence>
<dbReference type="SUPFAM" id="SSF53448">
    <property type="entry name" value="Nucleotide-diphospho-sugar transferases"/>
    <property type="match status" value="1"/>
</dbReference>
<evidence type="ECO:0000256" key="2">
    <source>
        <dbReference type="ARBA" id="ARBA00006739"/>
    </source>
</evidence>
<reference evidence="7 8" key="1">
    <citation type="submission" date="2024-02" db="EMBL/GenBank/DDBJ databases">
        <authorList>
            <person name="Saticioglu I.B."/>
        </authorList>
    </citation>
    <scope>NUCLEOTIDE SEQUENCE [LARGE SCALE GENOMIC DNA]</scope>
    <source>
        <strain evidence="7 8">Mu-86</strain>
    </source>
</reference>
<dbReference type="RefSeq" id="WP_337338911.1">
    <property type="nucleotide sequence ID" value="NZ_JBBDGL010000004.1"/>
</dbReference>
<keyword evidence="4 7" id="KW-0808">Transferase</keyword>
<sequence>MTQILQQVIFPDVVDSEVHPLYVDRRPDRVNIVDRTSVCVASGTIASFATYFNAFPASYWRHWTTVDRVELSIRCDGVGEVSMHGSDAAGSSYLIDTQNTASGHVRFAVDLNSFDAGGWLWFEASATTELTITDARWQTDAVPVTQPQAALGITTFNKPGYCAKTLAVLADSNELFSVLDQIFVIDQGDQHPSDDPRFAAAAATLDGRLTVIGQPNFGGSGGYARAMLETLDRSTANFVMLMDDDVEIEPESIRRAVVFGSFCKEPTIVGGHMFDLLDRTKLYAWAEVVDEEPFMWRTLDDEKMPVDFATNDLANTPWLHERKDSDYNGWWMSLIPRQAIESAGLPLPAFIKWDDAEYSLRARNHGIPTLSLPGVALWHVSWVGKDDLIDWQAYFHARNRTVAALLHSEAPRGGTLLSHSFRVDLKHFMSMQYYPVDLRHTALRAVLSGPEHMHLGLPTVLNSARLLAKNYSEMQPVSGDVRGAPLTTREVEAQMPSGMPLRFFLLRSLVLQWLRRPRSRPKSDVAEVSMTAAQARWWRLARHDSAVVELAATGRQHVYQRDRAQFRELIVESVRLHRELRRRWPELVAQYRASPLTSEGQWRATLFARSADSNGEVGASGTSQV</sequence>
<keyword evidence="8" id="KW-1185">Reference proteome</keyword>
<dbReference type="EMBL" id="JBBDGL010000004">
    <property type="protein sequence ID" value="MEJ1156483.1"/>
    <property type="molecule type" value="Genomic_DNA"/>
</dbReference>
<dbReference type="InterPro" id="IPR040492">
    <property type="entry name" value="GlfT2_N"/>
</dbReference>
<dbReference type="Pfam" id="PF19320">
    <property type="entry name" value="GlfT2_domain3"/>
    <property type="match status" value="1"/>
</dbReference>
<dbReference type="Gene3D" id="3.90.550.60">
    <property type="match status" value="1"/>
</dbReference>
<comment type="caution">
    <text evidence="7">The sequence shown here is derived from an EMBL/GenBank/DDBJ whole genome shotgun (WGS) entry which is preliminary data.</text>
</comment>
<dbReference type="EC" id="2.4.-.-" evidence="7"/>
<evidence type="ECO:0000256" key="4">
    <source>
        <dbReference type="ARBA" id="ARBA00022679"/>
    </source>
</evidence>
<evidence type="ECO:0000256" key="3">
    <source>
        <dbReference type="ARBA" id="ARBA00022676"/>
    </source>
</evidence>
<evidence type="ECO:0000313" key="7">
    <source>
        <dbReference type="EMBL" id="MEJ1156483.1"/>
    </source>
</evidence>
<dbReference type="PANTHER" id="PTHR43179">
    <property type="entry name" value="RHAMNOSYLTRANSFERASE WBBL"/>
    <property type="match status" value="1"/>
</dbReference>
<evidence type="ECO:0000313" key="8">
    <source>
        <dbReference type="Proteomes" id="UP001368654"/>
    </source>
</evidence>
<name>A0ABU8LX39_9MICO</name>
<dbReference type="Pfam" id="PF17994">
    <property type="entry name" value="Glft2_N"/>
    <property type="match status" value="1"/>
</dbReference>
<dbReference type="PANTHER" id="PTHR43179:SF12">
    <property type="entry name" value="GALACTOFURANOSYLTRANSFERASE GLFT2"/>
    <property type="match status" value="1"/>
</dbReference>
<dbReference type="InterPro" id="IPR029044">
    <property type="entry name" value="Nucleotide-diphossugar_trans"/>
</dbReference>
<keyword evidence="3 7" id="KW-0328">Glycosyltransferase</keyword>
<proteinExistence type="inferred from homology"/>
<dbReference type="Proteomes" id="UP001368654">
    <property type="component" value="Unassembled WGS sequence"/>
</dbReference>
<dbReference type="Pfam" id="PF13641">
    <property type="entry name" value="Glyco_tranf_2_3"/>
    <property type="match status" value="1"/>
</dbReference>
<gene>
    <name evidence="7" type="ORF">WDU96_12815</name>
</gene>